<evidence type="ECO:0000256" key="2">
    <source>
        <dbReference type="ARBA" id="ARBA00022692"/>
    </source>
</evidence>
<dbReference type="InterPro" id="IPR051788">
    <property type="entry name" value="MFS_Transporter"/>
</dbReference>
<dbReference type="InterPro" id="IPR036259">
    <property type="entry name" value="MFS_trans_sf"/>
</dbReference>
<feature type="transmembrane region" description="Helical" evidence="6">
    <location>
        <begin position="121"/>
        <end position="141"/>
    </location>
</feature>
<protein>
    <submittedName>
        <fullName evidence="8">MFS transporter</fullName>
    </submittedName>
</protein>
<dbReference type="GO" id="GO:0022857">
    <property type="term" value="F:transmembrane transporter activity"/>
    <property type="evidence" value="ECO:0007669"/>
    <property type="project" value="InterPro"/>
</dbReference>
<feature type="transmembrane region" description="Helical" evidence="6">
    <location>
        <begin position="407"/>
        <end position="427"/>
    </location>
</feature>
<dbReference type="InterPro" id="IPR011701">
    <property type="entry name" value="MFS"/>
</dbReference>
<accession>A0A4Q0MI84</accession>
<feature type="transmembrane region" description="Helical" evidence="6">
    <location>
        <begin position="343"/>
        <end position="362"/>
    </location>
</feature>
<feature type="transmembrane region" description="Helical" evidence="6">
    <location>
        <begin position="92"/>
        <end position="109"/>
    </location>
</feature>
<dbReference type="OrthoDB" id="9810941at2"/>
<dbReference type="InterPro" id="IPR020846">
    <property type="entry name" value="MFS_dom"/>
</dbReference>
<evidence type="ECO:0000259" key="7">
    <source>
        <dbReference type="PROSITE" id="PS50850"/>
    </source>
</evidence>
<comment type="subcellular location">
    <subcellularLocation>
        <location evidence="1">Membrane</location>
        <topology evidence="1">Multi-pass membrane protein</topology>
    </subcellularLocation>
</comment>
<dbReference type="SUPFAM" id="SSF103473">
    <property type="entry name" value="MFS general substrate transporter"/>
    <property type="match status" value="1"/>
</dbReference>
<feature type="compositionally biased region" description="Basic and acidic residues" evidence="5">
    <location>
        <begin position="22"/>
        <end position="32"/>
    </location>
</feature>
<feature type="transmembrane region" description="Helical" evidence="6">
    <location>
        <begin position="319"/>
        <end position="337"/>
    </location>
</feature>
<feature type="transmembrane region" description="Helical" evidence="6">
    <location>
        <begin position="283"/>
        <end position="307"/>
    </location>
</feature>
<feature type="transmembrane region" description="Helical" evidence="6">
    <location>
        <begin position="374"/>
        <end position="395"/>
    </location>
</feature>
<feature type="domain" description="Major facilitator superfamily (MFS) profile" evidence="7">
    <location>
        <begin position="58"/>
        <end position="430"/>
    </location>
</feature>
<keyword evidence="3 6" id="KW-1133">Transmembrane helix</keyword>
<dbReference type="AlphaFoldDB" id="A0A4Q0MI84"/>
<feature type="transmembrane region" description="Helical" evidence="6">
    <location>
        <begin position="60"/>
        <end position="80"/>
    </location>
</feature>
<feature type="transmembrane region" description="Helical" evidence="6">
    <location>
        <begin position="187"/>
        <end position="208"/>
    </location>
</feature>
<dbReference type="EMBL" id="RYFI01000009">
    <property type="protein sequence ID" value="RXF73270.1"/>
    <property type="molecule type" value="Genomic_DNA"/>
</dbReference>
<evidence type="ECO:0000313" key="8">
    <source>
        <dbReference type="EMBL" id="RXF73270.1"/>
    </source>
</evidence>
<keyword evidence="4 6" id="KW-0472">Membrane</keyword>
<dbReference type="PANTHER" id="PTHR23514">
    <property type="entry name" value="BYPASS OF STOP CODON PROTEIN 6"/>
    <property type="match status" value="1"/>
</dbReference>
<reference evidence="8 9" key="1">
    <citation type="submission" date="2018-12" db="EMBL/GenBank/DDBJ databases">
        <title>bacterium Hansschlegelia zhihuaiae S113.</title>
        <authorList>
            <person name="He J."/>
        </authorList>
    </citation>
    <scope>NUCLEOTIDE SEQUENCE [LARGE SCALE GENOMIC DNA]</scope>
    <source>
        <strain evidence="8 9">S 113</strain>
    </source>
</reference>
<feature type="transmembrane region" description="Helical" evidence="6">
    <location>
        <begin position="147"/>
        <end position="166"/>
    </location>
</feature>
<evidence type="ECO:0000256" key="1">
    <source>
        <dbReference type="ARBA" id="ARBA00004141"/>
    </source>
</evidence>
<name>A0A4Q0MI84_9HYPH</name>
<dbReference type="Gene3D" id="1.20.1250.20">
    <property type="entry name" value="MFS general substrate transporter like domains"/>
    <property type="match status" value="2"/>
</dbReference>
<dbReference type="Pfam" id="PF07690">
    <property type="entry name" value="MFS_1"/>
    <property type="match status" value="1"/>
</dbReference>
<dbReference type="PANTHER" id="PTHR23514:SF13">
    <property type="entry name" value="INNER MEMBRANE PROTEIN YBJJ"/>
    <property type="match status" value="1"/>
</dbReference>
<organism evidence="8 9">
    <name type="scientific">Hansschlegelia zhihuaiae</name>
    <dbReference type="NCBI Taxonomy" id="405005"/>
    <lineage>
        <taxon>Bacteria</taxon>
        <taxon>Pseudomonadati</taxon>
        <taxon>Pseudomonadota</taxon>
        <taxon>Alphaproteobacteria</taxon>
        <taxon>Hyphomicrobiales</taxon>
        <taxon>Methylopilaceae</taxon>
        <taxon>Hansschlegelia</taxon>
    </lineage>
</organism>
<proteinExistence type="predicted"/>
<keyword evidence="9" id="KW-1185">Reference proteome</keyword>
<feature type="transmembrane region" description="Helical" evidence="6">
    <location>
        <begin position="252"/>
        <end position="271"/>
    </location>
</feature>
<evidence type="ECO:0000256" key="3">
    <source>
        <dbReference type="ARBA" id="ARBA00022989"/>
    </source>
</evidence>
<evidence type="ECO:0000313" key="9">
    <source>
        <dbReference type="Proteomes" id="UP000289708"/>
    </source>
</evidence>
<evidence type="ECO:0000256" key="5">
    <source>
        <dbReference type="SAM" id="MobiDB-lite"/>
    </source>
</evidence>
<evidence type="ECO:0000256" key="6">
    <source>
        <dbReference type="SAM" id="Phobius"/>
    </source>
</evidence>
<feature type="region of interest" description="Disordered" evidence="5">
    <location>
        <begin position="1"/>
        <end position="37"/>
    </location>
</feature>
<feature type="transmembrane region" description="Helical" evidence="6">
    <location>
        <begin position="214"/>
        <end position="232"/>
    </location>
</feature>
<dbReference type="CDD" id="cd17393">
    <property type="entry name" value="MFS_MosC_like"/>
    <property type="match status" value="1"/>
</dbReference>
<keyword evidence="2 6" id="KW-0812">Transmembrane</keyword>
<evidence type="ECO:0000256" key="4">
    <source>
        <dbReference type="ARBA" id="ARBA00023136"/>
    </source>
</evidence>
<dbReference type="GO" id="GO:0016020">
    <property type="term" value="C:membrane"/>
    <property type="evidence" value="ECO:0007669"/>
    <property type="project" value="UniProtKB-SubCell"/>
</dbReference>
<gene>
    <name evidence="8" type="ORF">EK403_10560</name>
</gene>
<comment type="caution">
    <text evidence="8">The sequence shown here is derived from an EMBL/GenBank/DDBJ whole genome shotgun (WGS) entry which is preliminary data.</text>
</comment>
<dbReference type="Proteomes" id="UP000289708">
    <property type="component" value="Unassembled WGS sequence"/>
</dbReference>
<sequence>MGRGRRSRLRGAADRLPQGARPWHERRRDLRSPSRPPRRLMTSFAAADAASRRSLMRARIATLALFFVSGASLGVWAAHIPLLKAGLALDDSTLGLVMLAMGTGALVAMPTTGALVHRFGAVRICVASGLFLGAVLALPPYAPHAPALGVAAFLIGLGVGGIDIAMNAHAAALERAWSRPIMSSIHAFFSIGGLAGAAGAAGLIALGAGAPFGMGAPALVLATTVAASGLWLRFADEEQAEPGLALRLPSRAVLALGLLAICSFLCEGAVMEWSGVFLRDVTAAPLALAAGGYAAFSASMTVGRLLGDGFVHRLGAARAVQASGVIAAAAFAIVALAPDPWVAYAGLLLAGLGLANVVPPLFSAASRVPGVAPAAALAMVASMGYGGGLVGPPLIGFLSDAVGLRFGFALLAALAAAIAFGAMRTLARPG</sequence>
<dbReference type="PROSITE" id="PS50850">
    <property type="entry name" value="MFS"/>
    <property type="match status" value="1"/>
</dbReference>